<evidence type="ECO:0000313" key="4">
    <source>
        <dbReference type="Proteomes" id="UP001295684"/>
    </source>
</evidence>
<feature type="compositionally biased region" description="Basic and acidic residues" evidence="2">
    <location>
        <begin position="354"/>
        <end position="378"/>
    </location>
</feature>
<feature type="compositionally biased region" description="Basic and acidic residues" evidence="2">
    <location>
        <begin position="722"/>
        <end position="736"/>
    </location>
</feature>
<feature type="compositionally biased region" description="Polar residues" evidence="2">
    <location>
        <begin position="382"/>
        <end position="391"/>
    </location>
</feature>
<feature type="compositionally biased region" description="Basic and acidic residues" evidence="2">
    <location>
        <begin position="524"/>
        <end position="533"/>
    </location>
</feature>
<feature type="compositionally biased region" description="Polar residues" evidence="2">
    <location>
        <begin position="585"/>
        <end position="596"/>
    </location>
</feature>
<feature type="compositionally biased region" description="Polar residues" evidence="2">
    <location>
        <begin position="806"/>
        <end position="827"/>
    </location>
</feature>
<name>A0AAD1URB0_EUPCR</name>
<dbReference type="EMBL" id="CAMPGE010013051">
    <property type="protein sequence ID" value="CAI2371795.1"/>
    <property type="molecule type" value="Genomic_DNA"/>
</dbReference>
<protein>
    <submittedName>
        <fullName evidence="3">Uncharacterized protein</fullName>
    </submittedName>
</protein>
<feature type="compositionally biased region" description="Acidic residues" evidence="2">
    <location>
        <begin position="534"/>
        <end position="550"/>
    </location>
</feature>
<feature type="coiled-coil region" evidence="1">
    <location>
        <begin position="45"/>
        <end position="121"/>
    </location>
</feature>
<evidence type="ECO:0000256" key="2">
    <source>
        <dbReference type="SAM" id="MobiDB-lite"/>
    </source>
</evidence>
<feature type="compositionally biased region" description="Basic and acidic residues" evidence="2">
    <location>
        <begin position="684"/>
        <end position="699"/>
    </location>
</feature>
<organism evidence="3 4">
    <name type="scientific">Euplotes crassus</name>
    <dbReference type="NCBI Taxonomy" id="5936"/>
    <lineage>
        <taxon>Eukaryota</taxon>
        <taxon>Sar</taxon>
        <taxon>Alveolata</taxon>
        <taxon>Ciliophora</taxon>
        <taxon>Intramacronucleata</taxon>
        <taxon>Spirotrichea</taxon>
        <taxon>Hypotrichia</taxon>
        <taxon>Euplotida</taxon>
        <taxon>Euplotidae</taxon>
        <taxon>Moneuplotes</taxon>
    </lineage>
</organism>
<sequence length="1192" mass="137026">MNNLDDSDDLSPLHKTRDQQFDWFHFETRMRKVIQDMINPIIKSNEDNSDNCKALDSSLEELRDKQQDSEFRLKRLESGTVEFINLDKRITDLRTESQMACEETKHNLHAVKAELMEAKNMSSYAAELARTFQDLLEKNNGEIRNLSEYFFDLKDSNNQKILKISEEISESKINLKSKIDEFKFDIIDLSASIESIQANLDKYHLKLESSKDYQKRLAEKVKKSLDTSKTDKMIDKLSSEFSNSCSILEHKVKENTQKIYILEEYLDKYMPMKIQSTISGTMGPVLSSKKQKKLNSMLQTKMQKMTSHIVSDKEANIEEKLNKIAKATGRDKFEYKQEVRSNSRASYVNGENSALEKETREPNHESRKTLKESQDSKKIHSFQVSKHQTLKLTDRKSPLEETKGQKQNDSKSKPKDSKLKNDREKSQDNSIDQKAAVNLNIDPKKVKNSKSLKKSMITPKNKIKISSKKKVNFETVKNDSPEHDLSPKFANPTPDVSKEPTSIADTPKEGQNSKRDLQINQANHNKEELPHKEEEEDDFENEGGESEPDNPDQKDNEEPSEESKQPVIEVPVVQEITQQEDHISKTSWDPSQNISETPMRGDIPESSRFKGTKIEGGQTITESDKNHPEKVPTPSSKVSLPKDVPQSPSSNIVMSSKNSFAPQKDKTDVKFSSHYGKFSSENFEIEKEKDVEANSDRELLNPVMSAVSRGSLNRSMRNRKKSQSENDTVKASDPQRRRIVKRKPVQAILETRQNIASDSENENSEDEFLTQLSRSLSPHKSKKKSERSINQENFNSSRGNERSHTPLGTENDSINVSDSDQTSNVSRQDLRDSESEEESDSDAQENVRYDTAYVDQTRNDIMAQISELDQKFLNVTESINERIQGIINDTQLSEVYQQLQQEIQDRKTAVFDLSTEVSKNMREVNADLEEFKILAKKFKRDKSDLMILKNSFKTDIDKLDSKISLSIEDITSLAFFCAKLTEFLKFRNEYEVHEYYNEKDQIYSNSINISQEKFPSILESKEINMKKFLTNRGSTRNKGQFNLDNNCNNSSMYNLPFVYREMQFAPPQVVKMKEVMMAGLLNSLHVEKPFESMGVSLNNIFEKYLIQVQQTQRATQSAERDISGTHNEESKDKVKIEVRQMKLKGNKYRGNKRMSKSVLSSPKGIIKKANLSISDYNIDNLPKINRKSLRNK</sequence>
<feature type="compositionally biased region" description="Polar residues" evidence="2">
    <location>
        <begin position="342"/>
        <end position="352"/>
    </location>
</feature>
<feature type="compositionally biased region" description="Polar residues" evidence="2">
    <location>
        <begin position="788"/>
        <end position="798"/>
    </location>
</feature>
<feature type="compositionally biased region" description="Basic residues" evidence="2">
    <location>
        <begin position="461"/>
        <end position="470"/>
    </location>
</feature>
<feature type="compositionally biased region" description="Basic and acidic residues" evidence="2">
    <location>
        <begin position="506"/>
        <end position="517"/>
    </location>
</feature>
<gene>
    <name evidence="3" type="ORF">ECRASSUSDP1_LOCUS13120</name>
</gene>
<comment type="caution">
    <text evidence="3">The sequence shown here is derived from an EMBL/GenBank/DDBJ whole genome shotgun (WGS) entry which is preliminary data.</text>
</comment>
<feature type="compositionally biased region" description="Acidic residues" evidence="2">
    <location>
        <begin position="834"/>
        <end position="843"/>
    </location>
</feature>
<feature type="compositionally biased region" description="Basic and acidic residues" evidence="2">
    <location>
        <begin position="476"/>
        <end position="486"/>
    </location>
</feature>
<feature type="compositionally biased region" description="Acidic residues" evidence="2">
    <location>
        <begin position="759"/>
        <end position="768"/>
    </location>
</feature>
<reference evidence="3" key="1">
    <citation type="submission" date="2023-07" db="EMBL/GenBank/DDBJ databases">
        <authorList>
            <consortium name="AG Swart"/>
            <person name="Singh M."/>
            <person name="Singh A."/>
            <person name="Seah K."/>
            <person name="Emmerich C."/>
        </authorList>
    </citation>
    <scope>NUCLEOTIDE SEQUENCE</scope>
    <source>
        <strain evidence="3">DP1</strain>
    </source>
</reference>
<feature type="compositionally biased region" description="Polar residues" evidence="2">
    <location>
        <begin position="646"/>
        <end position="661"/>
    </location>
</feature>
<evidence type="ECO:0000313" key="3">
    <source>
        <dbReference type="EMBL" id="CAI2371795.1"/>
    </source>
</evidence>
<feature type="region of interest" description="Disordered" evidence="2">
    <location>
        <begin position="336"/>
        <end position="849"/>
    </location>
</feature>
<feature type="compositionally biased region" description="Basic and acidic residues" evidence="2">
    <location>
        <begin position="392"/>
        <end position="427"/>
    </location>
</feature>
<dbReference type="AlphaFoldDB" id="A0AAD1URB0"/>
<dbReference type="Proteomes" id="UP001295684">
    <property type="component" value="Unassembled WGS sequence"/>
</dbReference>
<evidence type="ECO:0000256" key="1">
    <source>
        <dbReference type="SAM" id="Coils"/>
    </source>
</evidence>
<accession>A0AAD1URB0</accession>
<keyword evidence="1" id="KW-0175">Coiled coil</keyword>
<keyword evidence="4" id="KW-1185">Reference proteome</keyword>
<proteinExistence type="predicted"/>
<feature type="compositionally biased region" description="Basic and acidic residues" evidence="2">
    <location>
        <begin position="551"/>
        <end position="564"/>
    </location>
</feature>